<accession>A0A645DZA8</accession>
<proteinExistence type="predicted"/>
<protein>
    <submittedName>
        <fullName evidence="1">Uncharacterized protein</fullName>
    </submittedName>
</protein>
<evidence type="ECO:0000313" key="1">
    <source>
        <dbReference type="EMBL" id="MPM93662.1"/>
    </source>
</evidence>
<sequence>MCKRSIVCSTSDGNNGTTAISEVLIVVAIYCSFRCTGTEGDDGPAVDFDGSVGIEAVGLTAVGEQQAAIDLYAGAGVQRIVGCGDLNQAAVDDQVLFCLKPLGTERLILAHLIRLAGRGKRNHTIVDDYIGSRVVARRCGLCILIPVPACSEGLAYGCDGKGSPVDYRKAVCSAFFLHSIDLDAFAFLSVNRAVRFNGHRPVIQDERLINTDGIALCIFCRPEMHIAAQNSQGSINFQNMFLVCTCLK</sequence>
<name>A0A645DZA8_9ZZZZ</name>
<comment type="caution">
    <text evidence="1">The sequence shown here is derived from an EMBL/GenBank/DDBJ whole genome shotgun (WGS) entry which is preliminary data.</text>
</comment>
<gene>
    <name evidence="1" type="ORF">SDC9_140802</name>
</gene>
<organism evidence="1">
    <name type="scientific">bioreactor metagenome</name>
    <dbReference type="NCBI Taxonomy" id="1076179"/>
    <lineage>
        <taxon>unclassified sequences</taxon>
        <taxon>metagenomes</taxon>
        <taxon>ecological metagenomes</taxon>
    </lineage>
</organism>
<dbReference type="EMBL" id="VSSQ01040424">
    <property type="protein sequence ID" value="MPM93662.1"/>
    <property type="molecule type" value="Genomic_DNA"/>
</dbReference>
<reference evidence="1" key="1">
    <citation type="submission" date="2019-08" db="EMBL/GenBank/DDBJ databases">
        <authorList>
            <person name="Kucharzyk K."/>
            <person name="Murdoch R.W."/>
            <person name="Higgins S."/>
            <person name="Loffler F."/>
        </authorList>
    </citation>
    <scope>NUCLEOTIDE SEQUENCE</scope>
</reference>
<dbReference type="AlphaFoldDB" id="A0A645DZA8"/>